<proteinExistence type="predicted"/>
<comment type="caution">
    <text evidence="1">The sequence shown here is derived from an EMBL/GenBank/DDBJ whole genome shotgun (WGS) entry which is preliminary data.</text>
</comment>
<name>A0A840VVY5_9ACTN</name>
<evidence type="ECO:0000313" key="1">
    <source>
        <dbReference type="EMBL" id="MBB5478084.1"/>
    </source>
</evidence>
<sequence length="54" mass="5443">MLSGARMFGCQFEGAKGAVVGPVFVDEEATRSLGGGELEAWLSAQGAASVQVLG</sequence>
<keyword evidence="2" id="KW-1185">Reference proteome</keyword>
<dbReference type="EMBL" id="JACHDP010000001">
    <property type="protein sequence ID" value="MBB5478084.1"/>
    <property type="molecule type" value="Genomic_DNA"/>
</dbReference>
<dbReference type="Proteomes" id="UP000586947">
    <property type="component" value="Unassembled WGS sequence"/>
</dbReference>
<gene>
    <name evidence="1" type="ORF">HNR20_002589</name>
</gene>
<organism evidence="1 2">
    <name type="scientific">Micromonospora parathelypteridis</name>
    <dbReference type="NCBI Taxonomy" id="1839617"/>
    <lineage>
        <taxon>Bacteria</taxon>
        <taxon>Bacillati</taxon>
        <taxon>Actinomycetota</taxon>
        <taxon>Actinomycetes</taxon>
        <taxon>Micromonosporales</taxon>
        <taxon>Micromonosporaceae</taxon>
        <taxon>Micromonospora</taxon>
    </lineage>
</organism>
<dbReference type="RefSeq" id="WP_184179518.1">
    <property type="nucleotide sequence ID" value="NZ_BMNF01000002.1"/>
</dbReference>
<protein>
    <submittedName>
        <fullName evidence="1">Uncharacterized protein</fullName>
    </submittedName>
</protein>
<dbReference type="AlphaFoldDB" id="A0A840VVY5"/>
<evidence type="ECO:0000313" key="2">
    <source>
        <dbReference type="Proteomes" id="UP000586947"/>
    </source>
</evidence>
<accession>A0A840VVY5</accession>
<reference evidence="1 2" key="1">
    <citation type="submission" date="2020-08" db="EMBL/GenBank/DDBJ databases">
        <title>Sequencing the genomes of 1000 actinobacteria strains.</title>
        <authorList>
            <person name="Klenk H.-P."/>
        </authorList>
    </citation>
    <scope>NUCLEOTIDE SEQUENCE [LARGE SCALE GENOMIC DNA]</scope>
    <source>
        <strain evidence="1 2">DSM 103125</strain>
    </source>
</reference>